<comment type="caution">
    <text evidence="1">The sequence shown here is derived from an EMBL/GenBank/DDBJ whole genome shotgun (WGS) entry which is preliminary data.</text>
</comment>
<name>A0A7J7LW46_9MAGN</name>
<dbReference type="EMBL" id="JACGCM010001956">
    <property type="protein sequence ID" value="KAF6146782.1"/>
    <property type="molecule type" value="Genomic_DNA"/>
</dbReference>
<dbReference type="OrthoDB" id="1937804at2759"/>
<dbReference type="AlphaFoldDB" id="A0A7J7LW46"/>
<evidence type="ECO:0000313" key="2">
    <source>
        <dbReference type="Proteomes" id="UP000541444"/>
    </source>
</evidence>
<dbReference type="Proteomes" id="UP000541444">
    <property type="component" value="Unassembled WGS sequence"/>
</dbReference>
<sequence length="297" mass="33787">MRFLSGKKLKIDFEEVVNVSTEPSPPLPQNFEEHNFQQLTQLDGKGHLSTSVATTSTRVRFKYRLMLVKLREVYLILIEVPHLKQRLKATNLMSVFDCKIGNGDNQLILAMVERWWLTTHTFHLPYRELGITPRDFTVLTKIDMGQESQWNLMSHTQNTVTPHVSHGALMSIIARCGNIDIPGLGALTGGVTFLHAEFPTVDFSTQEIQIPPPRLGDYLGWIMKLGSPHGTTWHTIPFIASTSAIDMPTRYDFFAMAEGMRKLTLDRILDLEARHLQNESRITHLTADLKRAEGHLF</sequence>
<keyword evidence="2" id="KW-1185">Reference proteome</keyword>
<gene>
    <name evidence="1" type="ORF">GIB67_007496</name>
</gene>
<protein>
    <recommendedName>
        <fullName evidence="3">Aminotransferase-like plant mobile domain-containing protein</fullName>
    </recommendedName>
</protein>
<evidence type="ECO:0008006" key="3">
    <source>
        <dbReference type="Google" id="ProtNLM"/>
    </source>
</evidence>
<reference evidence="1 2" key="1">
    <citation type="journal article" date="2020" name="IScience">
        <title>Genome Sequencing of the Endangered Kingdonia uniflora (Circaeasteraceae, Ranunculales) Reveals Potential Mechanisms of Evolutionary Specialization.</title>
        <authorList>
            <person name="Sun Y."/>
            <person name="Deng T."/>
            <person name="Zhang A."/>
            <person name="Moore M.J."/>
            <person name="Landis J.B."/>
            <person name="Lin N."/>
            <person name="Zhang H."/>
            <person name="Zhang X."/>
            <person name="Huang J."/>
            <person name="Zhang X."/>
            <person name="Sun H."/>
            <person name="Wang H."/>
        </authorList>
    </citation>
    <scope>NUCLEOTIDE SEQUENCE [LARGE SCALE GENOMIC DNA]</scope>
    <source>
        <strain evidence="1">TB1705</strain>
        <tissue evidence="1">Leaf</tissue>
    </source>
</reference>
<evidence type="ECO:0000313" key="1">
    <source>
        <dbReference type="EMBL" id="KAF6146782.1"/>
    </source>
</evidence>
<organism evidence="1 2">
    <name type="scientific">Kingdonia uniflora</name>
    <dbReference type="NCBI Taxonomy" id="39325"/>
    <lineage>
        <taxon>Eukaryota</taxon>
        <taxon>Viridiplantae</taxon>
        <taxon>Streptophyta</taxon>
        <taxon>Embryophyta</taxon>
        <taxon>Tracheophyta</taxon>
        <taxon>Spermatophyta</taxon>
        <taxon>Magnoliopsida</taxon>
        <taxon>Ranunculales</taxon>
        <taxon>Circaeasteraceae</taxon>
        <taxon>Kingdonia</taxon>
    </lineage>
</organism>
<proteinExistence type="predicted"/>
<accession>A0A7J7LW46</accession>